<comment type="caution">
    <text evidence="2">The sequence shown here is derived from an EMBL/GenBank/DDBJ whole genome shotgun (WGS) entry which is preliminary data.</text>
</comment>
<dbReference type="Proteomes" id="UP000490922">
    <property type="component" value="Unassembled WGS sequence"/>
</dbReference>
<dbReference type="EMBL" id="WAEM01000013">
    <property type="protein sequence ID" value="KAB1153705.1"/>
    <property type="molecule type" value="Genomic_DNA"/>
</dbReference>
<accession>A0A7J5A856</accession>
<keyword evidence="3" id="KW-1185">Reference proteome</keyword>
<sequence>MKIKPSYKNCQMKKLIISALFLLTLNLYPSLLGLTSVCAQKLTVESKFDTNTLYPPSSIVIPDHNDWTKGHYKDRIAEFKANPLEFGDVVFIGNSITEQGGDWAKRFDNAKVKNRGIAGDVTAGVIARLKEIYYYKPEKVFLKIGVNDLFHSDLKPEYVANNIKLIVAMIHQESPKTKIYVQTILPSRDNNPSKERIAATNAILKSMTSTDFLQVIDLHSAFTDQNDLMISEYTHDGLHLNEAGYEVWQNFIKEFVNEGKTTSYVKKVIDATLKPSVVFTSAMPVSTSIGTVLKVNYRYTANKETNIYCGISLLNDWTWVSFVGGEGKKLPAGTDVEGSFDITIPKGTKPSADLKDKLNYKINIEMKSLPDYTWLAGDYPATPLNLELPSK</sequence>
<organism evidence="2 3">
    <name type="scientific">Flavobacterium luteum</name>
    <dbReference type="NCBI Taxonomy" id="2026654"/>
    <lineage>
        <taxon>Bacteria</taxon>
        <taxon>Pseudomonadati</taxon>
        <taxon>Bacteroidota</taxon>
        <taxon>Flavobacteriia</taxon>
        <taxon>Flavobacteriales</taxon>
        <taxon>Flavobacteriaceae</taxon>
        <taxon>Flavobacterium</taxon>
    </lineage>
</organism>
<dbReference type="InterPro" id="IPR051532">
    <property type="entry name" value="Ester_Hydrolysis_Enzymes"/>
</dbReference>
<dbReference type="AlphaFoldDB" id="A0A7J5A856"/>
<name>A0A7J5A856_9FLAO</name>
<dbReference type="InterPro" id="IPR013830">
    <property type="entry name" value="SGNH_hydro"/>
</dbReference>
<dbReference type="Gene3D" id="3.40.50.1110">
    <property type="entry name" value="SGNH hydrolase"/>
    <property type="match status" value="1"/>
</dbReference>
<dbReference type="PANTHER" id="PTHR30383:SF5">
    <property type="entry name" value="SGNH HYDROLASE-TYPE ESTERASE DOMAIN-CONTAINING PROTEIN"/>
    <property type="match status" value="1"/>
</dbReference>
<evidence type="ECO:0000259" key="1">
    <source>
        <dbReference type="Pfam" id="PF13472"/>
    </source>
</evidence>
<gene>
    <name evidence="2" type="ORF">F6464_14055</name>
</gene>
<dbReference type="Pfam" id="PF13472">
    <property type="entry name" value="Lipase_GDSL_2"/>
    <property type="match status" value="1"/>
</dbReference>
<protein>
    <recommendedName>
        <fullName evidence="1">SGNH hydrolase-type esterase domain-containing protein</fullName>
    </recommendedName>
</protein>
<evidence type="ECO:0000313" key="3">
    <source>
        <dbReference type="Proteomes" id="UP000490922"/>
    </source>
</evidence>
<proteinExistence type="predicted"/>
<dbReference type="InterPro" id="IPR036514">
    <property type="entry name" value="SGNH_hydro_sf"/>
</dbReference>
<dbReference type="GO" id="GO:0004622">
    <property type="term" value="F:phosphatidylcholine lysophospholipase activity"/>
    <property type="evidence" value="ECO:0007669"/>
    <property type="project" value="TreeGrafter"/>
</dbReference>
<dbReference type="OrthoDB" id="9790057at2"/>
<evidence type="ECO:0000313" key="2">
    <source>
        <dbReference type="EMBL" id="KAB1153705.1"/>
    </source>
</evidence>
<dbReference type="SUPFAM" id="SSF52266">
    <property type="entry name" value="SGNH hydrolase"/>
    <property type="match status" value="1"/>
</dbReference>
<reference evidence="2 3" key="1">
    <citation type="submission" date="2019-09" db="EMBL/GenBank/DDBJ databases">
        <title>Flavobacterium sp. nov., isolated from glacier ice.</title>
        <authorList>
            <person name="Liu Q."/>
        </authorList>
    </citation>
    <scope>NUCLEOTIDE SEQUENCE [LARGE SCALE GENOMIC DNA]</scope>
    <source>
        <strain evidence="2 3">NBRC 112527</strain>
    </source>
</reference>
<feature type="domain" description="SGNH hydrolase-type esterase" evidence="1">
    <location>
        <begin position="91"/>
        <end position="247"/>
    </location>
</feature>
<dbReference type="PANTHER" id="PTHR30383">
    <property type="entry name" value="THIOESTERASE 1/PROTEASE 1/LYSOPHOSPHOLIPASE L1"/>
    <property type="match status" value="1"/>
</dbReference>